<reference evidence="4" key="1">
    <citation type="journal article" date="2019" name="Int. J. Syst. Evol. Microbiol.">
        <title>The Global Catalogue of Microorganisms (GCM) 10K type strain sequencing project: providing services to taxonomists for standard genome sequencing and annotation.</title>
        <authorList>
            <consortium name="The Broad Institute Genomics Platform"/>
            <consortium name="The Broad Institute Genome Sequencing Center for Infectious Disease"/>
            <person name="Wu L."/>
            <person name="Ma J."/>
        </authorList>
    </citation>
    <scope>NUCLEOTIDE SEQUENCE [LARGE SCALE GENOMIC DNA]</scope>
    <source>
        <strain evidence="4">JCM 17326</strain>
    </source>
</reference>
<keyword evidence="4" id="KW-1185">Reference proteome</keyword>
<dbReference type="EMBL" id="BAABDQ010000032">
    <property type="protein sequence ID" value="GAA3597376.1"/>
    <property type="molecule type" value="Genomic_DNA"/>
</dbReference>
<feature type="domain" description="Erythromycin biosynthesis protein CIII-like C-terminal" evidence="2">
    <location>
        <begin position="296"/>
        <end position="394"/>
    </location>
</feature>
<evidence type="ECO:0000313" key="4">
    <source>
        <dbReference type="Proteomes" id="UP001500630"/>
    </source>
</evidence>
<dbReference type="PANTHER" id="PTHR48050:SF13">
    <property type="entry name" value="STEROL 3-BETA-GLUCOSYLTRANSFERASE UGT80A2"/>
    <property type="match status" value="1"/>
</dbReference>
<dbReference type="InterPro" id="IPR010610">
    <property type="entry name" value="EryCIII-like_C"/>
</dbReference>
<dbReference type="RefSeq" id="WP_345572664.1">
    <property type="nucleotide sequence ID" value="NZ_BAABDQ010000032.1"/>
</dbReference>
<protein>
    <submittedName>
        <fullName evidence="3">Glycosyltransferase</fullName>
    </submittedName>
</protein>
<dbReference type="PANTHER" id="PTHR48050">
    <property type="entry name" value="STEROL 3-BETA-GLUCOSYLTRANSFERASE"/>
    <property type="match status" value="1"/>
</dbReference>
<gene>
    <name evidence="3" type="ORF">GCM10022419_095770</name>
</gene>
<organism evidence="3 4">
    <name type="scientific">Nonomuraea rosea</name>
    <dbReference type="NCBI Taxonomy" id="638574"/>
    <lineage>
        <taxon>Bacteria</taxon>
        <taxon>Bacillati</taxon>
        <taxon>Actinomycetota</taxon>
        <taxon>Actinomycetes</taxon>
        <taxon>Streptosporangiales</taxon>
        <taxon>Streptosporangiaceae</taxon>
        <taxon>Nonomuraea</taxon>
    </lineage>
</organism>
<dbReference type="InterPro" id="IPR050426">
    <property type="entry name" value="Glycosyltransferase_28"/>
</dbReference>
<evidence type="ECO:0000259" key="2">
    <source>
        <dbReference type="Pfam" id="PF06722"/>
    </source>
</evidence>
<dbReference type="InterPro" id="IPR002213">
    <property type="entry name" value="UDP_glucos_trans"/>
</dbReference>
<sequence length="425" mass="45292">MRVLIPAEGTRGELQPCLALAKALDEAGHEATVAAFSRSSEYARDYGPYLVALGEHGPITPMNDIGPKITRGGVRGMLARVELARVLRPALLHVLDELWEVAAKGTDLVLCLPGIMGGHHLAERLGVPGVAMMLAPLYVARSDLPNPLLRRRVPRRLNRGTYALSRGLALPYQSTIDAWRERTLGLPHRPRQRDPLRRPDGGPAPVLNAYSRHVVPAAPDAGPHVCTTGFWVPGVPAGWRPPPDLGAFIAGGEPPVYVGFGSMYGHRPDQAWHTVLTALRRLRVRAVVSTGWGGLQTRGAAQDDVHVVGDVPHAWLFPRMAAVVHHGGAGTTATALAAGVPQVVCPFFFDQPFWGERMHRLGVAPRPVPMRSLTAPALANAIGAALTAGPVQRAAHLGELVRAENGAAAAVALLERLAQRGGSST</sequence>
<evidence type="ECO:0000259" key="1">
    <source>
        <dbReference type="Pfam" id="PF03033"/>
    </source>
</evidence>
<dbReference type="Gene3D" id="3.40.50.2000">
    <property type="entry name" value="Glycogen Phosphorylase B"/>
    <property type="match status" value="2"/>
</dbReference>
<name>A0ABP6Z4D2_9ACTN</name>
<dbReference type="Pfam" id="PF03033">
    <property type="entry name" value="Glyco_transf_28"/>
    <property type="match status" value="1"/>
</dbReference>
<dbReference type="Pfam" id="PF06722">
    <property type="entry name" value="EryCIII-like_C"/>
    <property type="match status" value="1"/>
</dbReference>
<evidence type="ECO:0000313" key="3">
    <source>
        <dbReference type="EMBL" id="GAA3597376.1"/>
    </source>
</evidence>
<dbReference type="InterPro" id="IPR004276">
    <property type="entry name" value="GlycoTrans_28_N"/>
</dbReference>
<proteinExistence type="predicted"/>
<dbReference type="CDD" id="cd03784">
    <property type="entry name" value="GT1_Gtf-like"/>
    <property type="match status" value="1"/>
</dbReference>
<dbReference type="Proteomes" id="UP001500630">
    <property type="component" value="Unassembled WGS sequence"/>
</dbReference>
<feature type="domain" description="Glycosyltransferase family 28 N-terminal" evidence="1">
    <location>
        <begin position="5"/>
        <end position="140"/>
    </location>
</feature>
<comment type="caution">
    <text evidence="3">The sequence shown here is derived from an EMBL/GenBank/DDBJ whole genome shotgun (WGS) entry which is preliminary data.</text>
</comment>
<accession>A0ABP6Z4D2</accession>
<dbReference type="SUPFAM" id="SSF53756">
    <property type="entry name" value="UDP-Glycosyltransferase/glycogen phosphorylase"/>
    <property type="match status" value="1"/>
</dbReference>